<organism evidence="2 3">
    <name type="scientific">Periplaneta americana</name>
    <name type="common">American cockroach</name>
    <name type="synonym">Blatta americana</name>
    <dbReference type="NCBI Taxonomy" id="6978"/>
    <lineage>
        <taxon>Eukaryota</taxon>
        <taxon>Metazoa</taxon>
        <taxon>Ecdysozoa</taxon>
        <taxon>Arthropoda</taxon>
        <taxon>Hexapoda</taxon>
        <taxon>Insecta</taxon>
        <taxon>Pterygota</taxon>
        <taxon>Neoptera</taxon>
        <taxon>Polyneoptera</taxon>
        <taxon>Dictyoptera</taxon>
        <taxon>Blattodea</taxon>
        <taxon>Blattoidea</taxon>
        <taxon>Blattidae</taxon>
        <taxon>Blattinae</taxon>
        <taxon>Periplaneta</taxon>
    </lineage>
</organism>
<comment type="caution">
    <text evidence="2">The sequence shown here is derived from an EMBL/GenBank/DDBJ whole genome shotgun (WGS) entry which is preliminary data.</text>
</comment>
<evidence type="ECO:0000313" key="3">
    <source>
        <dbReference type="Proteomes" id="UP001148838"/>
    </source>
</evidence>
<reference evidence="2 3" key="1">
    <citation type="journal article" date="2022" name="Allergy">
        <title>Genome assembly and annotation of Periplaneta americana reveal a comprehensive cockroach allergen profile.</title>
        <authorList>
            <person name="Wang L."/>
            <person name="Xiong Q."/>
            <person name="Saelim N."/>
            <person name="Wang L."/>
            <person name="Nong W."/>
            <person name="Wan A.T."/>
            <person name="Shi M."/>
            <person name="Liu X."/>
            <person name="Cao Q."/>
            <person name="Hui J.H.L."/>
            <person name="Sookrung N."/>
            <person name="Leung T.F."/>
            <person name="Tungtrongchitr A."/>
            <person name="Tsui S.K.W."/>
        </authorList>
    </citation>
    <scope>NUCLEOTIDE SEQUENCE [LARGE SCALE GENOMIC DNA]</scope>
    <source>
        <strain evidence="2">PWHHKU_190912</strain>
    </source>
</reference>
<dbReference type="Gene3D" id="3.30.70.270">
    <property type="match status" value="1"/>
</dbReference>
<evidence type="ECO:0000313" key="2">
    <source>
        <dbReference type="EMBL" id="KAJ4433409.1"/>
    </source>
</evidence>
<dbReference type="InterPro" id="IPR043128">
    <property type="entry name" value="Rev_trsase/Diguanyl_cyclase"/>
</dbReference>
<dbReference type="PANTHER" id="PTHR47027">
    <property type="entry name" value="REVERSE TRANSCRIPTASE DOMAIN-CONTAINING PROTEIN"/>
    <property type="match status" value="1"/>
</dbReference>
<proteinExistence type="predicted"/>
<gene>
    <name evidence="2" type="ORF">ANN_15668</name>
</gene>
<keyword evidence="3" id="KW-1185">Reference proteome</keyword>
<dbReference type="PROSITE" id="PS50878">
    <property type="entry name" value="RT_POL"/>
    <property type="match status" value="1"/>
</dbReference>
<evidence type="ECO:0000259" key="1">
    <source>
        <dbReference type="PROSITE" id="PS50878"/>
    </source>
</evidence>
<protein>
    <recommendedName>
        <fullName evidence="1">Reverse transcriptase domain-containing protein</fullName>
    </recommendedName>
</protein>
<sequence>MHSNCYAIAVIRPLARFNKEIRTSGSVLVKKRTYVKRVLTEETLDEIGYRLQRSATTSSRRVAQQVGVSQSSVIRGSKQLKLKPYKIRVVQRSTEPNYQSRLRFCMWFQHDFYLWSTLKSKVYANNPRALELEKIYGTKFETFRRTNCDELLGMSSGNVQPAIYHKDVTSNMNCEFASERDKGDHSSEMNPGFSTERYAAFALNGLRENPEKISTRNRIKWRAIPVKDPPKWADNRQATNLERIQTPCDLNCGFLLTNRNLALSPDWFFDYYDGRRIGGSYIQTRIMEKKWEYKGTVHQLLIDFKKAYDSVKREVLYDILIEFGIPKKLVRLIKMCHSETYSRVRIGQFLSDAFPIHCGLKQGDALSPLLFNFALEYGIRKVQDNREGLELNGLHQLLVYADDVNMLGENPQTIRENTGILLEASKEIGLELNPEKTKYKIMSRDQNIVRNGNIKLESYILKRWRSSNTWEQQ</sequence>
<dbReference type="Proteomes" id="UP001148838">
    <property type="component" value="Unassembled WGS sequence"/>
</dbReference>
<dbReference type="InterPro" id="IPR000477">
    <property type="entry name" value="RT_dom"/>
</dbReference>
<dbReference type="Pfam" id="PF00078">
    <property type="entry name" value="RVT_1"/>
    <property type="match status" value="1"/>
</dbReference>
<accession>A0ABQ8SGZ5</accession>
<dbReference type="SUPFAM" id="SSF56672">
    <property type="entry name" value="DNA/RNA polymerases"/>
    <property type="match status" value="1"/>
</dbReference>
<name>A0ABQ8SGZ5_PERAM</name>
<dbReference type="EMBL" id="JAJSOF020000027">
    <property type="protein sequence ID" value="KAJ4433409.1"/>
    <property type="molecule type" value="Genomic_DNA"/>
</dbReference>
<feature type="domain" description="Reverse transcriptase" evidence="1">
    <location>
        <begin position="205"/>
        <end position="461"/>
    </location>
</feature>
<dbReference type="PANTHER" id="PTHR47027:SF20">
    <property type="entry name" value="REVERSE TRANSCRIPTASE-LIKE PROTEIN WITH RNA-DIRECTED DNA POLYMERASE DOMAIN"/>
    <property type="match status" value="1"/>
</dbReference>
<dbReference type="InterPro" id="IPR043502">
    <property type="entry name" value="DNA/RNA_pol_sf"/>
</dbReference>